<dbReference type="EMBL" id="JBHRYE010000007">
    <property type="protein sequence ID" value="MFC3670487.1"/>
    <property type="molecule type" value="Genomic_DNA"/>
</dbReference>
<evidence type="ECO:0000256" key="1">
    <source>
        <dbReference type="SAM" id="MobiDB-lite"/>
    </source>
</evidence>
<evidence type="ECO:0000259" key="2">
    <source>
        <dbReference type="Pfam" id="PF04480"/>
    </source>
</evidence>
<proteinExistence type="predicted"/>
<dbReference type="InterPro" id="IPR047216">
    <property type="entry name" value="Endonuclease_DUF559_bact"/>
</dbReference>
<dbReference type="InterPro" id="IPR007569">
    <property type="entry name" value="DUF559"/>
</dbReference>
<reference evidence="4" key="1">
    <citation type="journal article" date="2019" name="Int. J. Syst. Evol. Microbiol.">
        <title>The Global Catalogue of Microorganisms (GCM) 10K type strain sequencing project: providing services to taxonomists for standard genome sequencing and annotation.</title>
        <authorList>
            <consortium name="The Broad Institute Genomics Platform"/>
            <consortium name="The Broad Institute Genome Sequencing Center for Infectious Disease"/>
            <person name="Wu L."/>
            <person name="Ma J."/>
        </authorList>
    </citation>
    <scope>NUCLEOTIDE SEQUENCE [LARGE SCALE GENOMIC DNA]</scope>
    <source>
        <strain evidence="4">KCTC 42224</strain>
    </source>
</reference>
<comment type="caution">
    <text evidence="3">The sequence shown here is derived from an EMBL/GenBank/DDBJ whole genome shotgun (WGS) entry which is preliminary data.</text>
</comment>
<dbReference type="RefSeq" id="WP_191323201.1">
    <property type="nucleotide sequence ID" value="NZ_BMZP01000003.1"/>
</dbReference>
<evidence type="ECO:0000313" key="4">
    <source>
        <dbReference type="Proteomes" id="UP001595683"/>
    </source>
</evidence>
<dbReference type="GO" id="GO:0004519">
    <property type="term" value="F:endonuclease activity"/>
    <property type="evidence" value="ECO:0007669"/>
    <property type="project" value="UniProtKB-KW"/>
</dbReference>
<organism evidence="3 4">
    <name type="scientific">Novosphingobium pokkalii</name>
    <dbReference type="NCBI Taxonomy" id="1770194"/>
    <lineage>
        <taxon>Bacteria</taxon>
        <taxon>Pseudomonadati</taxon>
        <taxon>Pseudomonadota</taxon>
        <taxon>Alphaproteobacteria</taxon>
        <taxon>Sphingomonadales</taxon>
        <taxon>Sphingomonadaceae</taxon>
        <taxon>Novosphingobium</taxon>
    </lineage>
</organism>
<dbReference type="SUPFAM" id="SSF52980">
    <property type="entry name" value="Restriction endonuclease-like"/>
    <property type="match status" value="1"/>
</dbReference>
<dbReference type="Pfam" id="PF04480">
    <property type="entry name" value="DUF559"/>
    <property type="match status" value="1"/>
</dbReference>
<keyword evidence="3" id="KW-0255">Endonuclease</keyword>
<gene>
    <name evidence="3" type="ORF">ACFOOT_03530</name>
</gene>
<evidence type="ECO:0000313" key="3">
    <source>
        <dbReference type="EMBL" id="MFC3670487.1"/>
    </source>
</evidence>
<dbReference type="PANTHER" id="PTHR38590">
    <property type="entry name" value="BLL0828 PROTEIN"/>
    <property type="match status" value="1"/>
</dbReference>
<keyword evidence="3" id="KW-0540">Nuclease</keyword>
<dbReference type="PANTHER" id="PTHR38590:SF1">
    <property type="entry name" value="BLL0828 PROTEIN"/>
    <property type="match status" value="1"/>
</dbReference>
<accession>A0ABV7V006</accession>
<protein>
    <submittedName>
        <fullName evidence="3">Endonuclease domain-containing protein</fullName>
    </submittedName>
</protein>
<dbReference type="InterPro" id="IPR011335">
    <property type="entry name" value="Restrct_endonuc-II-like"/>
</dbReference>
<keyword evidence="4" id="KW-1185">Reference proteome</keyword>
<dbReference type="CDD" id="cd01038">
    <property type="entry name" value="Endonuclease_DUF559"/>
    <property type="match status" value="1"/>
</dbReference>
<dbReference type="Gene3D" id="3.40.960.10">
    <property type="entry name" value="VSR Endonuclease"/>
    <property type="match status" value="1"/>
</dbReference>
<keyword evidence="3" id="KW-0378">Hydrolase</keyword>
<sequence length="130" mass="15128">MDTAWQRANDKGDQRPTARARQLRNNATEPERRLWQALRNRQVLGVRFNRQFPVGPYICDFVSRELRLVIEIDGATHAQSEDHDRRRTAFLESQGWRVVRFWNGDVMSNRDGVVLELVRVLKELGVAGDV</sequence>
<feature type="region of interest" description="Disordered" evidence="1">
    <location>
        <begin position="1"/>
        <end position="28"/>
    </location>
</feature>
<name>A0ABV7V006_9SPHN</name>
<dbReference type="Proteomes" id="UP001595683">
    <property type="component" value="Unassembled WGS sequence"/>
</dbReference>
<feature type="domain" description="DUF559" evidence="2">
    <location>
        <begin position="16"/>
        <end position="121"/>
    </location>
</feature>